<dbReference type="GO" id="GO:0030170">
    <property type="term" value="F:pyridoxal phosphate binding"/>
    <property type="evidence" value="ECO:0007669"/>
    <property type="project" value="InterPro"/>
</dbReference>
<dbReference type="AlphaFoldDB" id="A0A0N0RD18"/>
<organism evidence="3">
    <name type="scientific">Levilinea saccharolytica</name>
    <dbReference type="NCBI Taxonomy" id="229921"/>
    <lineage>
        <taxon>Bacteria</taxon>
        <taxon>Bacillati</taxon>
        <taxon>Chloroflexota</taxon>
        <taxon>Anaerolineae</taxon>
        <taxon>Anaerolineales</taxon>
        <taxon>Anaerolineaceae</taxon>
        <taxon>Levilinea</taxon>
    </lineage>
</organism>
<dbReference type="InterPro" id="IPR004839">
    <property type="entry name" value="Aminotransferase_I/II_large"/>
</dbReference>
<dbReference type="PATRIC" id="fig|229921.5.peg.370"/>
<dbReference type="EMBL" id="LGCM01000003">
    <property type="protein sequence ID" value="KPL91542.1"/>
    <property type="molecule type" value="Genomic_DNA"/>
</dbReference>
<keyword evidence="1 3" id="KW-0808">Transferase</keyword>
<keyword evidence="1 3" id="KW-0032">Aminotransferase</keyword>
<reference evidence="3" key="1">
    <citation type="journal article" date="2015" name="Genome Announc.">
        <title>Draft Genome Sequences of Anaerolinea thermolimosa IMO-1, Bellilinea caldifistulae GOMI-1, Leptolinea tardivitalis YMTK-2, Levilinea saccharolytica KIBI-1, Longilinea arvoryzae KOME-1, Previously Described as Members of the Class Anaerolineae (Chloroflexi).</title>
        <authorList>
            <person name="Matsuura N."/>
            <person name="Tourlousse M.D."/>
            <person name="Ohashi A."/>
            <person name="Hugenholtz P."/>
            <person name="Sekiguchi Y."/>
        </authorList>
    </citation>
    <scope>NUCLEOTIDE SEQUENCE</scope>
    <source>
        <strain evidence="3">KIBI-1</strain>
    </source>
</reference>
<dbReference type="Pfam" id="PF00155">
    <property type="entry name" value="Aminotran_1_2"/>
    <property type="match status" value="1"/>
</dbReference>
<dbReference type="PANTHER" id="PTHR43510">
    <property type="entry name" value="AMINOTRANSFERASE FUNCTION, HYPOTHETICAL (EUROFUNG)"/>
    <property type="match status" value="1"/>
</dbReference>
<dbReference type="PROSITE" id="PS00105">
    <property type="entry name" value="AA_TRANSFER_CLASS_1"/>
    <property type="match status" value="1"/>
</dbReference>
<dbReference type="InterPro" id="IPR015424">
    <property type="entry name" value="PyrdxlP-dep_Trfase"/>
</dbReference>
<evidence type="ECO:0000313" key="4">
    <source>
        <dbReference type="EMBL" id="KPL91542.1"/>
    </source>
</evidence>
<dbReference type="InterPro" id="IPR015421">
    <property type="entry name" value="PyrdxlP-dep_Trfase_major"/>
</dbReference>
<dbReference type="RefSeq" id="WP_062419437.1">
    <property type="nucleotide sequence ID" value="NZ_BBXZ01000159.1"/>
</dbReference>
<dbReference type="PANTHER" id="PTHR43510:SF1">
    <property type="entry name" value="AMINOTRANSFERASE FUNCTION, HYPOTHETICAL (EUROFUNG)"/>
    <property type="match status" value="1"/>
</dbReference>
<comment type="similarity">
    <text evidence="1">Belongs to the class-I pyridoxal-phosphate-dependent aminotransferase family.</text>
</comment>
<dbReference type="OrthoDB" id="9802328at2"/>
<comment type="cofactor">
    <cofactor evidence="1">
        <name>pyridoxal 5'-phosphate</name>
        <dbReference type="ChEBI" id="CHEBI:597326"/>
    </cofactor>
</comment>
<dbReference type="EC" id="2.6.1.-" evidence="1"/>
<evidence type="ECO:0000259" key="2">
    <source>
        <dbReference type="Pfam" id="PF00155"/>
    </source>
</evidence>
<name>A0A0N0RD18_9CHLR</name>
<dbReference type="CDD" id="cd00609">
    <property type="entry name" value="AAT_like"/>
    <property type="match status" value="1"/>
</dbReference>
<reference evidence="4 5" key="2">
    <citation type="submission" date="2015-07" db="EMBL/GenBank/DDBJ databases">
        <title>Genome sequence of Levilinea saccharolytica DSM 16555.</title>
        <authorList>
            <person name="Hemp J."/>
            <person name="Ward L.M."/>
            <person name="Pace L.A."/>
            <person name="Fischer W.W."/>
        </authorList>
    </citation>
    <scope>NUCLEOTIDE SEQUENCE [LARGE SCALE GENOMIC DNA]</scope>
    <source>
        <strain evidence="4 5">KIBI-1</strain>
    </source>
</reference>
<evidence type="ECO:0000313" key="5">
    <source>
        <dbReference type="Proteomes" id="UP000050501"/>
    </source>
</evidence>
<protein>
    <recommendedName>
        <fullName evidence="1">Aminotransferase</fullName>
        <ecNumber evidence="1">2.6.1.-</ecNumber>
    </recommendedName>
</protein>
<dbReference type="InterPro" id="IPR015422">
    <property type="entry name" value="PyrdxlP-dep_Trfase_small"/>
</dbReference>
<dbReference type="EMBL" id="DF967975">
    <property type="protein sequence ID" value="GAP19130.1"/>
    <property type="molecule type" value="Genomic_DNA"/>
</dbReference>
<dbReference type="InterPro" id="IPR004838">
    <property type="entry name" value="NHTrfase_class1_PyrdxlP-BS"/>
</dbReference>
<keyword evidence="5" id="KW-1185">Reference proteome</keyword>
<sequence length="373" mass="41147">MRIPPFKLERFFALYEFKVEILLSSSDCESLSMSELIGMAAPETRQMWDTLRLGYTESPGHPGLRAEIARQYAGIPADNLVVMAPEEAIFIAMHTLLEPGDAVVAVAPAYQSLQEVARALGCPVTLWPLTPTASGWQLDLNALERSLSPRTRLLVLNFPHNPTGFLPTRAEFEAVLALAGRYGITVFCDEMYRLLEHDPAARLPAVCEVYEKGVSLAGLSKSFALPGLRIGWLAAQDPALAQRWLAFKDYTTICSSAPSEILAITALQNSGPILSRNRSIVLHNTALAEEFCRAYPQLFEWIPPQAGSIAFPRWCGAEAVEDFCRTVLEDQGVMIVPGSLFDYPGNHFRVGLGRQNFAEGLARLRQQLTTRPA</sequence>
<dbReference type="STRING" id="229921.ADN01_01055"/>
<dbReference type="Gene3D" id="3.40.640.10">
    <property type="entry name" value="Type I PLP-dependent aspartate aminotransferase-like (Major domain)"/>
    <property type="match status" value="1"/>
</dbReference>
<gene>
    <name evidence="4" type="ORF">ADN01_01055</name>
    <name evidence="3" type="ORF">LSAC_03029</name>
</gene>
<dbReference type="SUPFAM" id="SSF53383">
    <property type="entry name" value="PLP-dependent transferases"/>
    <property type="match status" value="1"/>
</dbReference>
<accession>A0A0N0RD18</accession>
<dbReference type="Gene3D" id="3.90.1150.10">
    <property type="entry name" value="Aspartate Aminotransferase, domain 1"/>
    <property type="match status" value="1"/>
</dbReference>
<feature type="domain" description="Aminotransferase class I/classII large" evidence="2">
    <location>
        <begin position="49"/>
        <end position="352"/>
    </location>
</feature>
<evidence type="ECO:0000256" key="1">
    <source>
        <dbReference type="RuleBase" id="RU000481"/>
    </source>
</evidence>
<evidence type="ECO:0000313" key="3">
    <source>
        <dbReference type="EMBL" id="GAP19130.1"/>
    </source>
</evidence>
<dbReference type="Proteomes" id="UP000050501">
    <property type="component" value="Unassembled WGS sequence"/>
</dbReference>
<dbReference type="GO" id="GO:0008483">
    <property type="term" value="F:transaminase activity"/>
    <property type="evidence" value="ECO:0007669"/>
    <property type="project" value="UniProtKB-KW"/>
</dbReference>
<proteinExistence type="inferred from homology"/>